<protein>
    <submittedName>
        <fullName evidence="3">DUF871 domain-containing protein</fullName>
    </submittedName>
</protein>
<accession>A0ABW1WIE6</accession>
<organism evidence="3 4">
    <name type="scientific">Sporolactobacillus kofuensis</name>
    <dbReference type="NCBI Taxonomy" id="269672"/>
    <lineage>
        <taxon>Bacteria</taxon>
        <taxon>Bacillati</taxon>
        <taxon>Bacillota</taxon>
        <taxon>Bacilli</taxon>
        <taxon>Bacillales</taxon>
        <taxon>Sporolactobacillaceae</taxon>
        <taxon>Sporolactobacillus</taxon>
    </lineage>
</organism>
<dbReference type="Gene3D" id="2.40.100.10">
    <property type="entry name" value="Cyclophilin-like"/>
    <property type="match status" value="1"/>
</dbReference>
<dbReference type="SUPFAM" id="SSF51445">
    <property type="entry name" value="(Trans)glycosidases"/>
    <property type="match status" value="1"/>
</dbReference>
<feature type="domain" description="6-phospho-N-acetylmuramidase C-terminal" evidence="1">
    <location>
        <begin position="258"/>
        <end position="350"/>
    </location>
</feature>
<dbReference type="Proteomes" id="UP001596267">
    <property type="component" value="Unassembled WGS sequence"/>
</dbReference>
<dbReference type="EMBL" id="JBHSTQ010000014">
    <property type="protein sequence ID" value="MFC6387417.1"/>
    <property type="molecule type" value="Genomic_DNA"/>
</dbReference>
<dbReference type="InterPro" id="IPR029000">
    <property type="entry name" value="Cyclophilin-like_dom_sf"/>
</dbReference>
<keyword evidence="4" id="KW-1185">Reference proteome</keyword>
<dbReference type="InterPro" id="IPR008589">
    <property type="entry name" value="MupG"/>
</dbReference>
<dbReference type="InterPro" id="IPR013785">
    <property type="entry name" value="Aldolase_TIM"/>
</dbReference>
<dbReference type="RefSeq" id="WP_253077167.1">
    <property type="nucleotide sequence ID" value="NZ_JAMXWN010000016.1"/>
</dbReference>
<gene>
    <name evidence="3" type="ORF">ACFP7A_12490</name>
</gene>
<evidence type="ECO:0000259" key="1">
    <source>
        <dbReference type="Pfam" id="PF05913"/>
    </source>
</evidence>
<reference evidence="4" key="1">
    <citation type="journal article" date="2019" name="Int. J. Syst. Evol. Microbiol.">
        <title>The Global Catalogue of Microorganisms (GCM) 10K type strain sequencing project: providing services to taxonomists for standard genome sequencing and annotation.</title>
        <authorList>
            <consortium name="The Broad Institute Genomics Platform"/>
            <consortium name="The Broad Institute Genome Sequencing Center for Infectious Disease"/>
            <person name="Wu L."/>
            <person name="Ma J."/>
        </authorList>
    </citation>
    <scope>NUCLEOTIDE SEQUENCE [LARGE SCALE GENOMIC DNA]</scope>
    <source>
        <strain evidence="4">CCUG 42001</strain>
    </source>
</reference>
<dbReference type="PANTHER" id="PTHR38435:SF2">
    <property type="entry name" value="DUF871 DOMAIN-CONTAINING PROTEIN"/>
    <property type="match status" value="1"/>
</dbReference>
<dbReference type="InterPro" id="IPR043894">
    <property type="entry name" value="MupG_C"/>
</dbReference>
<dbReference type="InterPro" id="IPR043797">
    <property type="entry name" value="MupG_N"/>
</dbReference>
<feature type="domain" description="6-phospho-N-acetylmuramidase N-terminal" evidence="2">
    <location>
        <begin position="2"/>
        <end position="230"/>
    </location>
</feature>
<sequence>MLGFSIYLNQSINKQQKRIENYQAHGFDMIFTSLHIPEEDAGVYQQRLYDLGALAKAFKLDVIVDIDAHSLNDFHLSLNEVNHITQFGITALRLDDGFDEETTAALSNQMPIVLNASTLTAESLKKMADKGLNTNKVTACHNFYPRPETGLSREAFQKSNQLFKKSGLSVAAFFPGDQDLRGPIYKGLPTLEDHRQCSPFTAFLDLCQEDVDLVILGDPGISNRALHQISEWKEEGSVLLHAHPLISDAAILQAASVVQSNRPDEARDCIRSQESRQKQLIKPPVFSHNAGPRPIGSVTVDNQLYGRYQGEIQITKRQLPLDPKVTVIGKIIDEDLPLLSFIHGRTKFQIEWIK</sequence>
<dbReference type="Gene3D" id="3.20.20.70">
    <property type="entry name" value="Aldolase class I"/>
    <property type="match status" value="1"/>
</dbReference>
<dbReference type="Pfam" id="PF19200">
    <property type="entry name" value="MupG_N"/>
    <property type="match status" value="1"/>
</dbReference>
<name>A0ABW1WIE6_9BACL</name>
<evidence type="ECO:0000259" key="2">
    <source>
        <dbReference type="Pfam" id="PF19200"/>
    </source>
</evidence>
<evidence type="ECO:0000313" key="3">
    <source>
        <dbReference type="EMBL" id="MFC6387417.1"/>
    </source>
</evidence>
<dbReference type="SUPFAM" id="SSF50891">
    <property type="entry name" value="Cyclophilin-like"/>
    <property type="match status" value="1"/>
</dbReference>
<dbReference type="PANTHER" id="PTHR38435">
    <property type="match status" value="1"/>
</dbReference>
<proteinExistence type="predicted"/>
<dbReference type="InterPro" id="IPR017853">
    <property type="entry name" value="GH"/>
</dbReference>
<evidence type="ECO:0000313" key="4">
    <source>
        <dbReference type="Proteomes" id="UP001596267"/>
    </source>
</evidence>
<comment type="caution">
    <text evidence="3">The sequence shown here is derived from an EMBL/GenBank/DDBJ whole genome shotgun (WGS) entry which is preliminary data.</text>
</comment>
<dbReference type="Pfam" id="PF05913">
    <property type="entry name" value="MupG_C"/>
    <property type="match status" value="1"/>
</dbReference>